<reference evidence="2 3" key="3">
    <citation type="submission" date="2019-11" db="EMBL/GenBank/DDBJ databases">
        <title>A de novo genome assembly of a pear dwarfing rootstock.</title>
        <authorList>
            <person name="Wang F."/>
            <person name="Wang J."/>
            <person name="Li S."/>
            <person name="Zhang Y."/>
            <person name="Fang M."/>
            <person name="Ma L."/>
            <person name="Zhao Y."/>
            <person name="Jiang S."/>
        </authorList>
    </citation>
    <scope>NUCLEOTIDE SEQUENCE [LARGE SCALE GENOMIC DNA]</scope>
    <source>
        <strain evidence="2">S2</strain>
        <tissue evidence="2">Leaf</tissue>
    </source>
</reference>
<keyword evidence="1" id="KW-1133">Transmembrane helix</keyword>
<sequence length="66" mass="7270">MFGGAASCNLYISGRVTSFHLIILGTIIWAFPILAWNKVVCPLLSIIFALGKMAFITLYENPINHS</sequence>
<keyword evidence="1" id="KW-0472">Membrane</keyword>
<reference evidence="2 3" key="1">
    <citation type="submission" date="2019-09" db="EMBL/GenBank/DDBJ databases">
        <authorList>
            <person name="Ou C."/>
        </authorList>
    </citation>
    <scope>NUCLEOTIDE SEQUENCE [LARGE SCALE GENOMIC DNA]</scope>
    <source>
        <strain evidence="2">S2</strain>
        <tissue evidence="2">Leaf</tissue>
    </source>
</reference>
<comment type="caution">
    <text evidence="2">The sequence shown here is derived from an EMBL/GenBank/DDBJ whole genome shotgun (WGS) entry which is preliminary data.</text>
</comment>
<keyword evidence="3" id="KW-1185">Reference proteome</keyword>
<evidence type="ECO:0000256" key="1">
    <source>
        <dbReference type="SAM" id="Phobius"/>
    </source>
</evidence>
<reference evidence="3" key="2">
    <citation type="submission" date="2019-10" db="EMBL/GenBank/DDBJ databases">
        <title>A de novo genome assembly of a pear dwarfing rootstock.</title>
        <authorList>
            <person name="Wang F."/>
            <person name="Wang J."/>
            <person name="Li S."/>
            <person name="Zhang Y."/>
            <person name="Fang M."/>
            <person name="Ma L."/>
            <person name="Zhao Y."/>
            <person name="Jiang S."/>
        </authorList>
    </citation>
    <scope>NUCLEOTIDE SEQUENCE [LARGE SCALE GENOMIC DNA]</scope>
</reference>
<keyword evidence="1" id="KW-0812">Transmembrane</keyword>
<dbReference type="AlphaFoldDB" id="A0A5N5HQM3"/>
<dbReference type="EMBL" id="SMOL01000148">
    <property type="protein sequence ID" value="KAB2628983.1"/>
    <property type="molecule type" value="Genomic_DNA"/>
</dbReference>
<feature type="transmembrane region" description="Helical" evidence="1">
    <location>
        <begin position="12"/>
        <end position="32"/>
    </location>
</feature>
<gene>
    <name evidence="2" type="ORF">D8674_033778</name>
</gene>
<feature type="transmembrane region" description="Helical" evidence="1">
    <location>
        <begin position="39"/>
        <end position="59"/>
    </location>
</feature>
<evidence type="ECO:0000313" key="3">
    <source>
        <dbReference type="Proteomes" id="UP000327157"/>
    </source>
</evidence>
<accession>A0A5N5HQM3</accession>
<name>A0A5N5HQM3_9ROSA</name>
<dbReference type="Proteomes" id="UP000327157">
    <property type="component" value="Chromosome 8"/>
</dbReference>
<evidence type="ECO:0000313" key="2">
    <source>
        <dbReference type="EMBL" id="KAB2628983.1"/>
    </source>
</evidence>
<protein>
    <submittedName>
        <fullName evidence="2">S ribonuclease</fullName>
    </submittedName>
</protein>
<organism evidence="2 3">
    <name type="scientific">Pyrus ussuriensis x Pyrus communis</name>
    <dbReference type="NCBI Taxonomy" id="2448454"/>
    <lineage>
        <taxon>Eukaryota</taxon>
        <taxon>Viridiplantae</taxon>
        <taxon>Streptophyta</taxon>
        <taxon>Embryophyta</taxon>
        <taxon>Tracheophyta</taxon>
        <taxon>Spermatophyta</taxon>
        <taxon>Magnoliopsida</taxon>
        <taxon>eudicotyledons</taxon>
        <taxon>Gunneridae</taxon>
        <taxon>Pentapetalae</taxon>
        <taxon>rosids</taxon>
        <taxon>fabids</taxon>
        <taxon>Rosales</taxon>
        <taxon>Rosaceae</taxon>
        <taxon>Amygdaloideae</taxon>
        <taxon>Maleae</taxon>
        <taxon>Pyrus</taxon>
    </lineage>
</organism>
<proteinExistence type="predicted"/>